<protein>
    <submittedName>
        <fullName evidence="1">Uncharacterized protein</fullName>
    </submittedName>
</protein>
<sequence length="72" mass="8038">MRGSLSPLPYFILLTPSLSSRRWSFFLYLMAMPVFRGNSYGSLNNKFIFPVGAFGTTKAGFAEEYSHGNSFG</sequence>
<comment type="caution">
    <text evidence="1">The sequence shown here is derived from an EMBL/GenBank/DDBJ whole genome shotgun (WGS) entry which is preliminary data.</text>
</comment>
<dbReference type="EMBL" id="SMCN01000001">
    <property type="protein sequence ID" value="TCV88217.1"/>
    <property type="molecule type" value="Genomic_DNA"/>
</dbReference>
<keyword evidence="2" id="KW-1185">Reference proteome</keyword>
<name>A0ABY2CSN1_METMH</name>
<proteinExistence type="predicted"/>
<gene>
    <name evidence="1" type="ORF">EDE11_1013</name>
</gene>
<reference evidence="1 2" key="1">
    <citation type="submission" date="2019-03" db="EMBL/GenBank/DDBJ databases">
        <title>Systems level insights into methane cycling in arid and semi-arid ecosystems.</title>
        <authorList>
            <person name="Kalyuzhnaya M."/>
        </authorList>
    </citation>
    <scope>NUCLEOTIDE SEQUENCE [LARGE SCALE GENOMIC DNA]</scope>
    <source>
        <strain evidence="1 2">S-1</strain>
    </source>
</reference>
<accession>A0ABY2CSN1</accession>
<evidence type="ECO:0000313" key="2">
    <source>
        <dbReference type="Proteomes" id="UP000295649"/>
    </source>
</evidence>
<organism evidence="1 2">
    <name type="scientific">Methylomonas methanica</name>
    <dbReference type="NCBI Taxonomy" id="421"/>
    <lineage>
        <taxon>Bacteria</taxon>
        <taxon>Pseudomonadati</taxon>
        <taxon>Pseudomonadota</taxon>
        <taxon>Gammaproteobacteria</taxon>
        <taxon>Methylococcales</taxon>
        <taxon>Methylococcaceae</taxon>
        <taxon>Methylomonas</taxon>
    </lineage>
</organism>
<dbReference type="Proteomes" id="UP000295649">
    <property type="component" value="Unassembled WGS sequence"/>
</dbReference>
<evidence type="ECO:0000313" key="1">
    <source>
        <dbReference type="EMBL" id="TCV88217.1"/>
    </source>
</evidence>